<keyword evidence="2" id="KW-1185">Reference proteome</keyword>
<dbReference type="PROSITE" id="PS51257">
    <property type="entry name" value="PROKAR_LIPOPROTEIN"/>
    <property type="match status" value="1"/>
</dbReference>
<protein>
    <submittedName>
        <fullName evidence="1">SusD/RagB family nutrient-binding outer membrane lipoprotein</fullName>
    </submittedName>
</protein>
<evidence type="ECO:0000313" key="1">
    <source>
        <dbReference type="EMBL" id="MEX6688267.1"/>
    </source>
</evidence>
<dbReference type="Pfam" id="PF12771">
    <property type="entry name" value="SusD-like_2"/>
    <property type="match status" value="1"/>
</dbReference>
<accession>A0ABV3ZEG2</accession>
<dbReference type="InterPro" id="IPR011990">
    <property type="entry name" value="TPR-like_helical_dom_sf"/>
</dbReference>
<dbReference type="EMBL" id="JAULBC010000003">
    <property type="protein sequence ID" value="MEX6688267.1"/>
    <property type="molecule type" value="Genomic_DNA"/>
</dbReference>
<reference evidence="1 2" key="1">
    <citation type="submission" date="2023-07" db="EMBL/GenBank/DDBJ databases">
        <authorList>
            <person name="Lian W.-H."/>
        </authorList>
    </citation>
    <scope>NUCLEOTIDE SEQUENCE [LARGE SCALE GENOMIC DNA]</scope>
    <source>
        <strain evidence="1 2">SYSU DXS3180</strain>
    </source>
</reference>
<sequence>MKKTKYLPYILALVVAGTGCKKEQFVKTNTDPTVIYSIEPEEEFLNVCIQAHSSDFEAYYDIYRRMMPWMQMNTANAGNPKNFLNDIGNFNQRYGVFFPTMGSQVADLQNLINKKSDADKPKYVYMSAIADIPKISYAFYVSDVNGSIPYTEAFQARYGGTFTPKYDSQQELFTVFNTRLKEIVTTLKTAQPVAQTSLGKNDLYFGGDVTKWIKAANALRLRIALRLVKRDAAAAKAIADDVLADASQMASNADGWVMWANQDFTAGGNWNPTEFRAPKPTVDFMWKNSDPRIRIFYQKNNYTQDNLNAAIAAGVYPAGTTWNPRQYVGAHISPDSSQGKYKSWFTAKKVSDDLSLDTVSYLQWRMWQPANNNGTGLNVFTVITYADYCFMRAELIARGLAAGDAGTWYNNGVTASITFYDDAGNKAKLPDYAALGANEISDYLNMPDIKFNAAKALEQISIQAYLNDYKQPNEAWAVFKRTGMPNKNTALANEDIMIDGVAKDIPRRAAISVPVSTDANYETKTAAIAEMSKDPDFGQGPSDMFGRIWWDKK</sequence>
<proteinExistence type="predicted"/>
<name>A0ABV3ZEG2_9BACT</name>
<dbReference type="InterPro" id="IPR041662">
    <property type="entry name" value="SusD-like_2"/>
</dbReference>
<dbReference type="Proteomes" id="UP001560573">
    <property type="component" value="Unassembled WGS sequence"/>
</dbReference>
<dbReference type="SUPFAM" id="SSF48452">
    <property type="entry name" value="TPR-like"/>
    <property type="match status" value="1"/>
</dbReference>
<dbReference type="Gene3D" id="1.25.40.390">
    <property type="match status" value="1"/>
</dbReference>
<keyword evidence="1" id="KW-0449">Lipoprotein</keyword>
<gene>
    <name evidence="1" type="ORF">QTN47_12210</name>
</gene>
<comment type="caution">
    <text evidence="1">The sequence shown here is derived from an EMBL/GenBank/DDBJ whole genome shotgun (WGS) entry which is preliminary data.</text>
</comment>
<dbReference type="RefSeq" id="WP_369329676.1">
    <property type="nucleotide sequence ID" value="NZ_JAULBC010000003.1"/>
</dbReference>
<organism evidence="1 2">
    <name type="scientific">Danxiaibacter flavus</name>
    <dbReference type="NCBI Taxonomy" id="3049108"/>
    <lineage>
        <taxon>Bacteria</taxon>
        <taxon>Pseudomonadati</taxon>
        <taxon>Bacteroidota</taxon>
        <taxon>Chitinophagia</taxon>
        <taxon>Chitinophagales</taxon>
        <taxon>Chitinophagaceae</taxon>
        <taxon>Danxiaibacter</taxon>
    </lineage>
</organism>
<evidence type="ECO:0000313" key="2">
    <source>
        <dbReference type="Proteomes" id="UP001560573"/>
    </source>
</evidence>